<name>A0ABT4CUN6_9CLOT</name>
<evidence type="ECO:0000313" key="1">
    <source>
        <dbReference type="EMBL" id="MCY6372774.1"/>
    </source>
</evidence>
<gene>
    <name evidence="1" type="ORF">OXH55_19465</name>
</gene>
<dbReference type="RefSeq" id="WP_268051837.1">
    <property type="nucleotide sequence ID" value="NZ_JAPQES010000012.1"/>
</dbReference>
<keyword evidence="2" id="KW-1185">Reference proteome</keyword>
<sequence length="435" mass="50087">MNLQEYIRVYYDSASEWFVDEVEKYNHRKRIDNIFNIKAYLNGKHAIKSRPDETYNGRTFKTRKIVLQYVKPILSFETSFLLNRPVTLTATDKDTLKTFKDMYSKSKYNDLDFKILDKLVKYGQVFEYIYLDDNKQIRSKLINVEDSYPVFSDSGDYIAFIEHYTIATSGISYYKVFTPNMVATYDNYGGDGLRKTGEYINLSGLPIMYKTDNEEDSTQGRSDIEDYIDILDNMEDLISKYMDSFYKFLNPIPTVTGTKLNIGKNGEGAVNPATVGHVLQLDDGSSFDLVTNKMDYQSLKELYGMLKQSLLDVSMTPAVSLNNTDISNLSEVSIKLLFSLAQIKGSINSKYMKEGFNNRWEKMKRLMQLKGVTVSGNIDCNFEMNVPQNEKEIIENLKELREMNAISLDSLLSQTPYIYDVEGEKERIQGEQKAV</sequence>
<dbReference type="Proteomes" id="UP001079657">
    <property type="component" value="Unassembled WGS sequence"/>
</dbReference>
<proteinExistence type="predicted"/>
<accession>A0ABT4CUN6</accession>
<dbReference type="EMBL" id="JAPQES010000012">
    <property type="protein sequence ID" value="MCY6372774.1"/>
    <property type="molecule type" value="Genomic_DNA"/>
</dbReference>
<dbReference type="InterPro" id="IPR021145">
    <property type="entry name" value="Portal_protein_SPP1_Gp6-like"/>
</dbReference>
<protein>
    <submittedName>
        <fullName evidence="1">Phage portal protein</fullName>
    </submittedName>
</protein>
<evidence type="ECO:0000313" key="2">
    <source>
        <dbReference type="Proteomes" id="UP001079657"/>
    </source>
</evidence>
<reference evidence="1" key="1">
    <citation type="submission" date="2022-12" db="EMBL/GenBank/DDBJ databases">
        <authorList>
            <person name="Wang J."/>
        </authorList>
    </citation>
    <scope>NUCLEOTIDE SEQUENCE</scope>
    <source>
        <strain evidence="1">HY-42-06</strain>
    </source>
</reference>
<dbReference type="Pfam" id="PF05133">
    <property type="entry name" value="SPP1_portal"/>
    <property type="match status" value="1"/>
</dbReference>
<comment type="caution">
    <text evidence="1">The sequence shown here is derived from an EMBL/GenBank/DDBJ whole genome shotgun (WGS) entry which is preliminary data.</text>
</comment>
<organism evidence="1 2">
    <name type="scientific">Clostridium ganghwense</name>
    <dbReference type="NCBI Taxonomy" id="312089"/>
    <lineage>
        <taxon>Bacteria</taxon>
        <taxon>Bacillati</taxon>
        <taxon>Bacillota</taxon>
        <taxon>Clostridia</taxon>
        <taxon>Eubacteriales</taxon>
        <taxon>Clostridiaceae</taxon>
        <taxon>Clostridium</taxon>
    </lineage>
</organism>